<dbReference type="EMBL" id="JACIDS010000004">
    <property type="protein sequence ID" value="MBB3931992.1"/>
    <property type="molecule type" value="Genomic_DNA"/>
</dbReference>
<evidence type="ECO:0000313" key="3">
    <source>
        <dbReference type="EMBL" id="MBB3931992.1"/>
    </source>
</evidence>
<dbReference type="AlphaFoldDB" id="A0A840AQT3"/>
<accession>A0A840AQT3</accession>
<proteinExistence type="predicted"/>
<name>A0A840AQT3_9HYPH</name>
<dbReference type="Gene3D" id="1.25.40.10">
    <property type="entry name" value="Tetratricopeptide repeat domain"/>
    <property type="match status" value="1"/>
</dbReference>
<keyword evidence="1" id="KW-0802">TPR repeat</keyword>
<sequence>MRVFRVGLVLFAALLPLTLNGAGGQERAAAPPAARPSDAFAGKTMDQLFAQLADKSDPDAGQAAENEIQRRWLNSGSDTIDLLMQWSAQSLAAKDYGASLDFLDAVTALKPDYAEGWNRRATIFYLQDDYGKAIADLEKVLALEPRHFGALAGLGLILRDVDRKADALAALQKALAIDPYLDSDVQDTIDELKPEVDGEEI</sequence>
<evidence type="ECO:0000256" key="1">
    <source>
        <dbReference type="PROSITE-ProRule" id="PRU00339"/>
    </source>
</evidence>
<keyword evidence="4" id="KW-1185">Reference proteome</keyword>
<dbReference type="Proteomes" id="UP000553963">
    <property type="component" value="Unassembled WGS sequence"/>
</dbReference>
<dbReference type="RefSeq" id="WP_183399671.1">
    <property type="nucleotide sequence ID" value="NZ_JACIDS010000004.1"/>
</dbReference>
<dbReference type="Pfam" id="PF13181">
    <property type="entry name" value="TPR_8"/>
    <property type="match status" value="1"/>
</dbReference>
<feature type="chain" id="PRO_5032846964" evidence="2">
    <location>
        <begin position="22"/>
        <end position="201"/>
    </location>
</feature>
<gene>
    <name evidence="3" type="ORF">GGR25_003050</name>
</gene>
<organism evidence="3 4">
    <name type="scientific">Kaistia hirudinis</name>
    <dbReference type="NCBI Taxonomy" id="1293440"/>
    <lineage>
        <taxon>Bacteria</taxon>
        <taxon>Pseudomonadati</taxon>
        <taxon>Pseudomonadota</taxon>
        <taxon>Alphaproteobacteria</taxon>
        <taxon>Hyphomicrobiales</taxon>
        <taxon>Kaistiaceae</taxon>
        <taxon>Kaistia</taxon>
    </lineage>
</organism>
<dbReference type="SMART" id="SM00028">
    <property type="entry name" value="TPR"/>
    <property type="match status" value="2"/>
</dbReference>
<comment type="caution">
    <text evidence="3">The sequence shown here is derived from an EMBL/GenBank/DDBJ whole genome shotgun (WGS) entry which is preliminary data.</text>
</comment>
<keyword evidence="2" id="KW-0732">Signal</keyword>
<dbReference type="SUPFAM" id="SSF48452">
    <property type="entry name" value="TPR-like"/>
    <property type="match status" value="1"/>
</dbReference>
<dbReference type="InterPro" id="IPR019734">
    <property type="entry name" value="TPR_rpt"/>
</dbReference>
<dbReference type="PROSITE" id="PS50005">
    <property type="entry name" value="TPR"/>
    <property type="match status" value="1"/>
</dbReference>
<feature type="repeat" description="TPR" evidence="1">
    <location>
        <begin position="114"/>
        <end position="147"/>
    </location>
</feature>
<reference evidence="3 4" key="1">
    <citation type="submission" date="2020-08" db="EMBL/GenBank/DDBJ databases">
        <title>Genomic Encyclopedia of Type Strains, Phase IV (KMG-IV): sequencing the most valuable type-strain genomes for metagenomic binning, comparative biology and taxonomic classification.</title>
        <authorList>
            <person name="Goeker M."/>
        </authorList>
    </citation>
    <scope>NUCLEOTIDE SEQUENCE [LARGE SCALE GENOMIC DNA]</scope>
    <source>
        <strain evidence="3 4">DSM 25966</strain>
    </source>
</reference>
<evidence type="ECO:0000313" key="4">
    <source>
        <dbReference type="Proteomes" id="UP000553963"/>
    </source>
</evidence>
<feature type="signal peptide" evidence="2">
    <location>
        <begin position="1"/>
        <end position="21"/>
    </location>
</feature>
<evidence type="ECO:0000256" key="2">
    <source>
        <dbReference type="SAM" id="SignalP"/>
    </source>
</evidence>
<protein>
    <submittedName>
        <fullName evidence="3">Tetratricopeptide (TPR) repeat protein</fullName>
    </submittedName>
</protein>
<dbReference type="InterPro" id="IPR011990">
    <property type="entry name" value="TPR-like_helical_dom_sf"/>
</dbReference>
<dbReference type="Pfam" id="PF00515">
    <property type="entry name" value="TPR_1"/>
    <property type="match status" value="1"/>
</dbReference>